<comment type="caution">
    <text evidence="2">The sequence shown here is derived from an EMBL/GenBank/DDBJ whole genome shotgun (WGS) entry which is preliminary data.</text>
</comment>
<feature type="compositionally biased region" description="Basic and acidic residues" evidence="1">
    <location>
        <begin position="39"/>
        <end position="71"/>
    </location>
</feature>
<proteinExistence type="predicted"/>
<reference evidence="2" key="1">
    <citation type="journal article" date="2020" name="mSystems">
        <title>Genome- and Community-Level Interaction Insights into Carbon Utilization and Element Cycling Functions of Hydrothermarchaeota in Hydrothermal Sediment.</title>
        <authorList>
            <person name="Zhou Z."/>
            <person name="Liu Y."/>
            <person name="Xu W."/>
            <person name="Pan J."/>
            <person name="Luo Z.H."/>
            <person name="Li M."/>
        </authorList>
    </citation>
    <scope>NUCLEOTIDE SEQUENCE [LARGE SCALE GENOMIC DNA]</scope>
    <source>
        <strain evidence="2">HyVt-483</strain>
    </source>
</reference>
<accession>A0A7C3CG00</accession>
<dbReference type="EMBL" id="DRMH01000056">
    <property type="protein sequence ID" value="HFC97710.1"/>
    <property type="molecule type" value="Genomic_DNA"/>
</dbReference>
<sequence>MRARVELDRVREQAREEPEPERREESVREESVLTQLAKQEQEARARAEEEARRRAEEIERERERVSRETRPTRGYIPSPGS</sequence>
<protein>
    <submittedName>
        <fullName evidence="2">Uncharacterized protein</fullName>
    </submittedName>
</protein>
<name>A0A7C3CG00_9BACT</name>
<feature type="compositionally biased region" description="Basic and acidic residues" evidence="1">
    <location>
        <begin position="1"/>
        <end position="31"/>
    </location>
</feature>
<dbReference type="Proteomes" id="UP000886043">
    <property type="component" value="Unassembled WGS sequence"/>
</dbReference>
<evidence type="ECO:0000256" key="1">
    <source>
        <dbReference type="SAM" id="MobiDB-lite"/>
    </source>
</evidence>
<organism evidence="2">
    <name type="scientific">Thermosulfurimonas dismutans</name>
    <dbReference type="NCBI Taxonomy" id="999894"/>
    <lineage>
        <taxon>Bacteria</taxon>
        <taxon>Pseudomonadati</taxon>
        <taxon>Thermodesulfobacteriota</taxon>
        <taxon>Thermodesulfobacteria</taxon>
        <taxon>Thermodesulfobacteriales</taxon>
        <taxon>Thermodesulfobacteriaceae</taxon>
        <taxon>Thermosulfurimonas</taxon>
    </lineage>
</organism>
<feature type="region of interest" description="Disordered" evidence="1">
    <location>
        <begin position="1"/>
        <end position="81"/>
    </location>
</feature>
<dbReference type="AlphaFoldDB" id="A0A7C3CG00"/>
<evidence type="ECO:0000313" key="2">
    <source>
        <dbReference type="EMBL" id="HFC97710.1"/>
    </source>
</evidence>
<gene>
    <name evidence="2" type="ORF">ENJ40_04525</name>
</gene>